<dbReference type="PANTHER" id="PTHR42847:SF4">
    <property type="entry name" value="ALKANESULFONATE MONOOXYGENASE-RELATED"/>
    <property type="match status" value="1"/>
</dbReference>
<dbReference type="PANTHER" id="PTHR42847">
    <property type="entry name" value="ALKANESULFONATE MONOOXYGENASE"/>
    <property type="match status" value="1"/>
</dbReference>
<dbReference type="InterPro" id="IPR036661">
    <property type="entry name" value="Luciferase-like_sf"/>
</dbReference>
<evidence type="ECO:0000313" key="8">
    <source>
        <dbReference type="Proteomes" id="UP000198629"/>
    </source>
</evidence>
<evidence type="ECO:0000256" key="1">
    <source>
        <dbReference type="ARBA" id="ARBA00022630"/>
    </source>
</evidence>
<dbReference type="GO" id="GO:0046306">
    <property type="term" value="P:alkanesulfonate catabolic process"/>
    <property type="evidence" value="ECO:0007669"/>
    <property type="project" value="TreeGrafter"/>
</dbReference>
<dbReference type="EMBL" id="FNFX01000001">
    <property type="protein sequence ID" value="SDK10320.1"/>
    <property type="molecule type" value="Genomic_DNA"/>
</dbReference>
<gene>
    <name evidence="7" type="ORF">SAMN05192566_0104</name>
</gene>
<evidence type="ECO:0000313" key="7">
    <source>
        <dbReference type="EMBL" id="SDK10320.1"/>
    </source>
</evidence>
<dbReference type="SUPFAM" id="SSF51679">
    <property type="entry name" value="Bacterial luciferase-like"/>
    <property type="match status" value="1"/>
</dbReference>
<proteinExistence type="predicted"/>
<dbReference type="Gene3D" id="3.20.20.30">
    <property type="entry name" value="Luciferase-like domain"/>
    <property type="match status" value="1"/>
</dbReference>
<feature type="domain" description="Luciferase-like" evidence="6">
    <location>
        <begin position="47"/>
        <end position="319"/>
    </location>
</feature>
<evidence type="ECO:0000256" key="2">
    <source>
        <dbReference type="ARBA" id="ARBA00022643"/>
    </source>
</evidence>
<evidence type="ECO:0000259" key="6">
    <source>
        <dbReference type="Pfam" id="PF00296"/>
    </source>
</evidence>
<evidence type="ECO:0000256" key="3">
    <source>
        <dbReference type="ARBA" id="ARBA00023002"/>
    </source>
</evidence>
<dbReference type="GO" id="GO:0008726">
    <property type="term" value="F:alkanesulfonate monooxygenase activity"/>
    <property type="evidence" value="ECO:0007669"/>
    <property type="project" value="TreeGrafter"/>
</dbReference>
<keyword evidence="3" id="KW-0560">Oxidoreductase</keyword>
<dbReference type="Proteomes" id="UP000198629">
    <property type="component" value="Unassembled WGS sequence"/>
</dbReference>
<keyword evidence="4 7" id="KW-0503">Monooxygenase</keyword>
<dbReference type="RefSeq" id="WP_091470276.1">
    <property type="nucleotide sequence ID" value="NZ_FNFX01000001.1"/>
</dbReference>
<feature type="region of interest" description="Disordered" evidence="5">
    <location>
        <begin position="16"/>
        <end position="36"/>
    </location>
</feature>
<keyword evidence="2" id="KW-0288">FMN</keyword>
<dbReference type="InterPro" id="IPR050172">
    <property type="entry name" value="SsuD_RutA_monooxygenase"/>
</dbReference>
<sequence>MANQFYWQLPTSGDARYGDATRQRRGEAADPNYPVFGSGVTDPRQNAFNYYDYIHQVTKAADISGFTGVFIPDNPDGEEPWIVAGYIARSTQRLKLLTQFDASRGSAVYAAKNAVSFQRYTGGRFAWHITEGNSDEHTRKQLGDFVPKEDILARIDEFITVAKGVLTTYPFNFVGRFFEVQDGGFQGPLSSREVPRVYLSGSSDEQVALSAKHADVHVLEAAGHETIAQQIARYQQAASTNAPEFALRIDVLARETREEALADAKRFLGQTGAPIPKDESSLLWPGFAAEYTGANASLIGSYDEVAAALAAYANLGVTQFVLAAVPHFEEAYRVGSYVLPLVRELTRPAQKQAA</sequence>
<evidence type="ECO:0000256" key="5">
    <source>
        <dbReference type="SAM" id="MobiDB-lite"/>
    </source>
</evidence>
<dbReference type="OrthoDB" id="9814695at2"/>
<accession>A0A1G8Z7Z2</accession>
<reference evidence="8" key="1">
    <citation type="submission" date="2016-10" db="EMBL/GenBank/DDBJ databases">
        <authorList>
            <person name="Varghese N."/>
            <person name="Submissions S."/>
        </authorList>
    </citation>
    <scope>NUCLEOTIDE SEQUENCE [LARGE SCALE GENOMIC DNA]</scope>
    <source>
        <strain evidence="8">CBMB127</strain>
    </source>
</reference>
<dbReference type="InterPro" id="IPR011251">
    <property type="entry name" value="Luciferase-like_dom"/>
</dbReference>
<evidence type="ECO:0000256" key="4">
    <source>
        <dbReference type="ARBA" id="ARBA00023033"/>
    </source>
</evidence>
<keyword evidence="1" id="KW-0285">Flavoprotein</keyword>
<organism evidence="7 8">
    <name type="scientific">Methylophilus rhizosphaerae</name>
    <dbReference type="NCBI Taxonomy" id="492660"/>
    <lineage>
        <taxon>Bacteria</taxon>
        <taxon>Pseudomonadati</taxon>
        <taxon>Pseudomonadota</taxon>
        <taxon>Betaproteobacteria</taxon>
        <taxon>Nitrosomonadales</taxon>
        <taxon>Methylophilaceae</taxon>
        <taxon>Methylophilus</taxon>
    </lineage>
</organism>
<feature type="compositionally biased region" description="Basic and acidic residues" evidence="5">
    <location>
        <begin position="16"/>
        <end position="28"/>
    </location>
</feature>
<keyword evidence="8" id="KW-1185">Reference proteome</keyword>
<dbReference type="Pfam" id="PF00296">
    <property type="entry name" value="Bac_luciferase"/>
    <property type="match status" value="1"/>
</dbReference>
<protein>
    <submittedName>
        <fullName evidence="7">Alkanesulfonate monooxygenase</fullName>
    </submittedName>
</protein>
<dbReference type="AlphaFoldDB" id="A0A1G8Z7Z2"/>
<dbReference type="STRING" id="492660.SAMN05192566_0104"/>
<name>A0A1G8Z7Z2_9PROT</name>